<feature type="transmembrane region" description="Helical" evidence="1">
    <location>
        <begin position="12"/>
        <end position="32"/>
    </location>
</feature>
<feature type="transmembrane region" description="Helical" evidence="1">
    <location>
        <begin position="171"/>
        <end position="192"/>
    </location>
</feature>
<dbReference type="Pfam" id="PF09335">
    <property type="entry name" value="VTT_dom"/>
    <property type="match status" value="1"/>
</dbReference>
<gene>
    <name evidence="3" type="ORF">METZ01_LOCUS20779</name>
</gene>
<protein>
    <recommendedName>
        <fullName evidence="2">VTT domain-containing protein</fullName>
    </recommendedName>
</protein>
<keyword evidence="1" id="KW-1133">Transmembrane helix</keyword>
<reference evidence="3" key="1">
    <citation type="submission" date="2018-05" db="EMBL/GenBank/DDBJ databases">
        <authorList>
            <person name="Lanie J.A."/>
            <person name="Ng W.-L."/>
            <person name="Kazmierczak K.M."/>
            <person name="Andrzejewski T.M."/>
            <person name="Davidsen T.M."/>
            <person name="Wayne K.J."/>
            <person name="Tettelin H."/>
            <person name="Glass J.I."/>
            <person name="Rusch D."/>
            <person name="Podicherti R."/>
            <person name="Tsui H.-C.T."/>
            <person name="Winkler M.E."/>
        </authorList>
    </citation>
    <scope>NUCLEOTIDE SEQUENCE</scope>
</reference>
<proteinExistence type="predicted"/>
<organism evidence="3">
    <name type="scientific">marine metagenome</name>
    <dbReference type="NCBI Taxonomy" id="408172"/>
    <lineage>
        <taxon>unclassified sequences</taxon>
        <taxon>metagenomes</taxon>
        <taxon>ecological metagenomes</taxon>
    </lineage>
</organism>
<name>A0A381PLL2_9ZZZZ</name>
<dbReference type="EMBL" id="UINC01001026">
    <property type="protein sequence ID" value="SUZ67925.1"/>
    <property type="molecule type" value="Genomic_DNA"/>
</dbReference>
<dbReference type="InterPro" id="IPR051311">
    <property type="entry name" value="DedA_domain"/>
</dbReference>
<dbReference type="AlphaFoldDB" id="A0A381PLL2"/>
<dbReference type="GO" id="GO:0005886">
    <property type="term" value="C:plasma membrane"/>
    <property type="evidence" value="ECO:0007669"/>
    <property type="project" value="TreeGrafter"/>
</dbReference>
<sequence>MEYVQTWLQELALDAGGIGLFFASFLDSSFLFLPEVNDVLVLWMVTQHKHFIVYYVAMATCGSLAGCLTLHYLAGKSGEMMLRRKYSTEKIERVSSWFRRYGSMAILIPALSPPPVPFKLFVLLAGVAKMPVGKFIAAIIVGRGLRFSMTGLLAIYYGDQAVRFGREYGEILLGLIMSILLASCVVYVYVFVRRRSKAL</sequence>
<dbReference type="InterPro" id="IPR032816">
    <property type="entry name" value="VTT_dom"/>
</dbReference>
<keyword evidence="1" id="KW-0812">Transmembrane</keyword>
<feature type="transmembrane region" description="Helical" evidence="1">
    <location>
        <begin position="52"/>
        <end position="74"/>
    </location>
</feature>
<evidence type="ECO:0000256" key="1">
    <source>
        <dbReference type="SAM" id="Phobius"/>
    </source>
</evidence>
<dbReference type="PANTHER" id="PTHR42709">
    <property type="entry name" value="ALKALINE PHOSPHATASE LIKE PROTEIN"/>
    <property type="match status" value="1"/>
</dbReference>
<accession>A0A381PLL2</accession>
<feature type="domain" description="VTT" evidence="2">
    <location>
        <begin position="53"/>
        <end position="146"/>
    </location>
</feature>
<keyword evidence="1" id="KW-0472">Membrane</keyword>
<feature type="transmembrane region" description="Helical" evidence="1">
    <location>
        <begin position="135"/>
        <end position="156"/>
    </location>
</feature>
<dbReference type="PANTHER" id="PTHR42709:SF11">
    <property type="entry name" value="DEDA FAMILY PROTEIN"/>
    <property type="match status" value="1"/>
</dbReference>
<evidence type="ECO:0000259" key="2">
    <source>
        <dbReference type="Pfam" id="PF09335"/>
    </source>
</evidence>
<evidence type="ECO:0000313" key="3">
    <source>
        <dbReference type="EMBL" id="SUZ67925.1"/>
    </source>
</evidence>